<comment type="catalytic activity">
    <reaction evidence="4">
        <text>a 5'-end (N(7)-methyl 5'-triphosphoguanosine)-ribonucleoside in snoRNA + S-adenosyl-L-methionine = a 5'-end (N(2),N(7)-dimethyl 5'-triphosphoguanosine)-ribonucleoside in snoRNA + S-adenosyl-L-homocysteine + H(+)</text>
        <dbReference type="Rhea" id="RHEA:78475"/>
        <dbReference type="Rhea" id="RHEA-COMP:19086"/>
        <dbReference type="Rhea" id="RHEA-COMP:19088"/>
        <dbReference type="ChEBI" id="CHEBI:15378"/>
        <dbReference type="ChEBI" id="CHEBI:57856"/>
        <dbReference type="ChEBI" id="CHEBI:59789"/>
        <dbReference type="ChEBI" id="CHEBI:156461"/>
        <dbReference type="ChEBI" id="CHEBI:172880"/>
    </reaction>
    <physiologicalReaction direction="left-to-right" evidence="4">
        <dbReference type="Rhea" id="RHEA:78476"/>
    </physiologicalReaction>
</comment>
<dbReference type="SUPFAM" id="SSF53335">
    <property type="entry name" value="S-adenosyl-L-methionine-dependent methyltransferases"/>
    <property type="match status" value="1"/>
</dbReference>
<gene>
    <name evidence="9" type="ORF">WOLCODRAFT_133308</name>
</gene>
<evidence type="ECO:0000256" key="6">
    <source>
        <dbReference type="ARBA" id="ARBA00049075"/>
    </source>
</evidence>
<evidence type="ECO:0000256" key="7">
    <source>
        <dbReference type="ARBA" id="ARBA00049790"/>
    </source>
</evidence>
<dbReference type="Gene3D" id="3.40.50.150">
    <property type="entry name" value="Vaccinia Virus protein VP39"/>
    <property type="match status" value="1"/>
</dbReference>
<feature type="region of interest" description="Disordered" evidence="8">
    <location>
        <begin position="18"/>
        <end position="71"/>
    </location>
</feature>
<name>A0A2H3K379_WOLCO</name>
<dbReference type="AlphaFoldDB" id="A0A2H3K379"/>
<organism evidence="9 10">
    <name type="scientific">Wolfiporia cocos (strain MD-104)</name>
    <name type="common">Brown rot fungus</name>
    <dbReference type="NCBI Taxonomy" id="742152"/>
    <lineage>
        <taxon>Eukaryota</taxon>
        <taxon>Fungi</taxon>
        <taxon>Dikarya</taxon>
        <taxon>Basidiomycota</taxon>
        <taxon>Agaricomycotina</taxon>
        <taxon>Agaricomycetes</taxon>
        <taxon>Polyporales</taxon>
        <taxon>Phaeolaceae</taxon>
        <taxon>Wolfiporia</taxon>
    </lineage>
</organism>
<evidence type="ECO:0000313" key="10">
    <source>
        <dbReference type="Proteomes" id="UP000218811"/>
    </source>
</evidence>
<dbReference type="Proteomes" id="UP000218811">
    <property type="component" value="Unassembled WGS sequence"/>
</dbReference>
<comment type="catalytic activity">
    <reaction evidence="3">
        <text>a 5'-end (N(2),N(7)-dimethyl 5'-triphosphoguanosine)-ribonucleoside in snoRNA + S-adenosyl-L-methionine = a 5'-end (N(2),N(2),N(7)-trimethyl 5'-triphosphoguanosine)-ribonucleoside in snoRNA + S-adenosyl-L-homocysteine + H(+)</text>
        <dbReference type="Rhea" id="RHEA:78507"/>
        <dbReference type="Rhea" id="RHEA-COMP:19088"/>
        <dbReference type="Rhea" id="RHEA-COMP:19090"/>
        <dbReference type="ChEBI" id="CHEBI:15378"/>
        <dbReference type="ChEBI" id="CHEBI:57856"/>
        <dbReference type="ChEBI" id="CHEBI:59789"/>
        <dbReference type="ChEBI" id="CHEBI:167623"/>
        <dbReference type="ChEBI" id="CHEBI:172880"/>
    </reaction>
    <physiologicalReaction direction="left-to-right" evidence="3">
        <dbReference type="Rhea" id="RHEA:78508"/>
    </physiologicalReaction>
</comment>
<dbReference type="OrthoDB" id="194443at2759"/>
<reference evidence="9 10" key="1">
    <citation type="journal article" date="2012" name="Science">
        <title>The Paleozoic origin of enzymatic lignin decomposition reconstructed from 31 fungal genomes.</title>
        <authorList>
            <person name="Floudas D."/>
            <person name="Binder M."/>
            <person name="Riley R."/>
            <person name="Barry K."/>
            <person name="Blanchette R.A."/>
            <person name="Henrissat B."/>
            <person name="Martinez A.T."/>
            <person name="Otillar R."/>
            <person name="Spatafora J.W."/>
            <person name="Yadav J.S."/>
            <person name="Aerts A."/>
            <person name="Benoit I."/>
            <person name="Boyd A."/>
            <person name="Carlson A."/>
            <person name="Copeland A."/>
            <person name="Coutinho P.M."/>
            <person name="de Vries R.P."/>
            <person name="Ferreira P."/>
            <person name="Findley K."/>
            <person name="Foster B."/>
            <person name="Gaskell J."/>
            <person name="Glotzer D."/>
            <person name="Gorecki P."/>
            <person name="Heitman J."/>
            <person name="Hesse C."/>
            <person name="Hori C."/>
            <person name="Igarashi K."/>
            <person name="Jurgens J.A."/>
            <person name="Kallen N."/>
            <person name="Kersten P."/>
            <person name="Kohler A."/>
            <person name="Kuees U."/>
            <person name="Kumar T.K.A."/>
            <person name="Kuo A."/>
            <person name="LaButti K."/>
            <person name="Larrondo L.F."/>
            <person name="Lindquist E."/>
            <person name="Ling A."/>
            <person name="Lombard V."/>
            <person name="Lucas S."/>
            <person name="Lundell T."/>
            <person name="Martin R."/>
            <person name="McLaughlin D.J."/>
            <person name="Morgenstern I."/>
            <person name="Morin E."/>
            <person name="Murat C."/>
            <person name="Nagy L.G."/>
            <person name="Nolan M."/>
            <person name="Ohm R.A."/>
            <person name="Patyshakuliyeva A."/>
            <person name="Rokas A."/>
            <person name="Ruiz-Duenas F.J."/>
            <person name="Sabat G."/>
            <person name="Salamov A."/>
            <person name="Samejima M."/>
            <person name="Schmutz J."/>
            <person name="Slot J.C."/>
            <person name="St John F."/>
            <person name="Stenlid J."/>
            <person name="Sun H."/>
            <person name="Sun S."/>
            <person name="Syed K."/>
            <person name="Tsang A."/>
            <person name="Wiebenga A."/>
            <person name="Young D."/>
            <person name="Pisabarro A."/>
            <person name="Eastwood D.C."/>
            <person name="Martin F."/>
            <person name="Cullen D."/>
            <person name="Grigoriev I.V."/>
            <person name="Hibbett D.S."/>
        </authorList>
    </citation>
    <scope>NUCLEOTIDE SEQUENCE [LARGE SCALE GENOMIC DNA]</scope>
    <source>
        <strain evidence="9 10">MD-104</strain>
    </source>
</reference>
<evidence type="ECO:0000256" key="3">
    <source>
        <dbReference type="ARBA" id="ARBA00047418"/>
    </source>
</evidence>
<dbReference type="CDD" id="cd02440">
    <property type="entry name" value="AdoMet_MTases"/>
    <property type="match status" value="1"/>
</dbReference>
<dbReference type="EMBL" id="KB468157">
    <property type="protein sequence ID" value="PCH44598.1"/>
    <property type="molecule type" value="Genomic_DNA"/>
</dbReference>
<dbReference type="InterPro" id="IPR019012">
    <property type="entry name" value="RNA_cap_Gua-N2-MeTrfase"/>
</dbReference>
<evidence type="ECO:0000256" key="5">
    <source>
        <dbReference type="ARBA" id="ARBA00048763"/>
    </source>
</evidence>
<feature type="region of interest" description="Disordered" evidence="8">
    <location>
        <begin position="208"/>
        <end position="236"/>
    </location>
</feature>
<dbReference type="OMA" id="RYFSLYD"/>
<dbReference type="PANTHER" id="PTHR14741:SF32">
    <property type="entry name" value="TRIMETHYLGUANOSINE SYNTHASE"/>
    <property type="match status" value="1"/>
</dbReference>
<dbReference type="PANTHER" id="PTHR14741">
    <property type="entry name" value="S-ADENOSYLMETHIONINE-DEPENDENT METHYLTRANSFERASE RELATED"/>
    <property type="match status" value="1"/>
</dbReference>
<dbReference type="GO" id="GO:0005634">
    <property type="term" value="C:nucleus"/>
    <property type="evidence" value="ECO:0007669"/>
    <property type="project" value="TreeGrafter"/>
</dbReference>
<keyword evidence="9" id="KW-0808">Transferase</keyword>
<evidence type="ECO:0000313" key="9">
    <source>
        <dbReference type="EMBL" id="PCH44598.1"/>
    </source>
</evidence>
<dbReference type="STRING" id="742152.A0A2H3K379"/>
<dbReference type="Pfam" id="PF09445">
    <property type="entry name" value="Methyltransf_15"/>
    <property type="match status" value="2"/>
</dbReference>
<feature type="compositionally biased region" description="Low complexity" evidence="8">
    <location>
        <begin position="34"/>
        <end position="45"/>
    </location>
</feature>
<evidence type="ECO:0000256" key="4">
    <source>
        <dbReference type="ARBA" id="ARBA00048740"/>
    </source>
</evidence>
<evidence type="ECO:0000256" key="8">
    <source>
        <dbReference type="SAM" id="MobiDB-lite"/>
    </source>
</evidence>
<keyword evidence="9" id="KW-0489">Methyltransferase</keyword>
<accession>A0A2H3K379</accession>
<dbReference type="GO" id="GO:0071164">
    <property type="term" value="F:RNA cap trimethylguanosine synthase activity"/>
    <property type="evidence" value="ECO:0007669"/>
    <property type="project" value="TreeGrafter"/>
</dbReference>
<protein>
    <recommendedName>
        <fullName evidence="1">Trimethylguanosine synthase</fullName>
    </recommendedName>
    <alternativeName>
        <fullName evidence="7">Cap-specific guanine-N(2) methyltransferase</fullName>
    </alternativeName>
</protein>
<feature type="region of interest" description="Disordered" evidence="8">
    <location>
        <begin position="248"/>
        <end position="274"/>
    </location>
</feature>
<dbReference type="InterPro" id="IPR029063">
    <property type="entry name" value="SAM-dependent_MTases_sf"/>
</dbReference>
<keyword evidence="10" id="KW-1185">Reference proteome</keyword>
<sequence length="385" mass="41824">MGKKHAISGLSRFVSEAFSSTTPVAEDTSDKSADATADSAVAGTSRTVSSRKDDSTEMQQRPSKRRKVGLLGTGNEKYDATGLVPFYTHASEVPSHLQKYFSQRERYFSLYSSGCLLDEEGWYSVTPERIADQIAERCRCDVVLDAFCGVGGNAIAFARTCERVIALDTSPVRLALARHNAALYGVADRIEFVLADFLSFARTLAQFPHSPPSATTASSARDDSSSPPPTSRKIDVVFLSPPWGGPSYLTDSPSADTPHPSTEEVEEGAETTPSEYSLASIRPVHGRELFQLARKITRNVAYFLPRNMNLQEVAALVAEGGHDAAEANADGEAASVRKAKNRKGKGKKNEVEMVEVEEEWMGNKLKALTCYFGGLVAGQEDLFYS</sequence>
<comment type="catalytic activity">
    <reaction evidence="5">
        <text>a 5'-end (N(2),N(7)-dimethyl 5'-triphosphoguanosine)-ribonucleoside in snRNA + S-adenosyl-L-methionine = a 5'-end (N(2),N(2),N(7)-trimethyl 5'-triphosphoguanosine)-ribonucleoside in snRNA + S-adenosyl-L-homocysteine + H(+)</text>
        <dbReference type="Rhea" id="RHEA:78479"/>
        <dbReference type="Rhea" id="RHEA-COMP:19087"/>
        <dbReference type="Rhea" id="RHEA-COMP:19089"/>
        <dbReference type="ChEBI" id="CHEBI:15378"/>
        <dbReference type="ChEBI" id="CHEBI:57856"/>
        <dbReference type="ChEBI" id="CHEBI:59789"/>
        <dbReference type="ChEBI" id="CHEBI:167623"/>
        <dbReference type="ChEBI" id="CHEBI:172880"/>
    </reaction>
    <physiologicalReaction direction="left-to-right" evidence="5">
        <dbReference type="Rhea" id="RHEA:78480"/>
    </physiologicalReaction>
</comment>
<comment type="catalytic activity">
    <reaction evidence="6">
        <text>a 5'-end (N(7)-methyl 5'-triphosphoguanosine)-ribonucleoside in snRNA + S-adenosyl-L-methionine = a 5'-end (N(2),N(7)-dimethyl 5'-triphosphoguanosine)-ribonucleoside in snRNA + S-adenosyl-L-homocysteine + H(+)</text>
        <dbReference type="Rhea" id="RHEA:78471"/>
        <dbReference type="Rhea" id="RHEA-COMP:19085"/>
        <dbReference type="Rhea" id="RHEA-COMP:19087"/>
        <dbReference type="ChEBI" id="CHEBI:15378"/>
        <dbReference type="ChEBI" id="CHEBI:57856"/>
        <dbReference type="ChEBI" id="CHEBI:59789"/>
        <dbReference type="ChEBI" id="CHEBI:156461"/>
        <dbReference type="ChEBI" id="CHEBI:172880"/>
    </reaction>
    <physiologicalReaction direction="left-to-right" evidence="6">
        <dbReference type="Rhea" id="RHEA:78472"/>
    </physiologicalReaction>
</comment>
<comment type="similarity">
    <text evidence="2">Belongs to the methyltransferase superfamily. Trimethylguanosine synthase family.</text>
</comment>
<evidence type="ECO:0000256" key="1">
    <source>
        <dbReference type="ARBA" id="ARBA00018517"/>
    </source>
</evidence>
<evidence type="ECO:0000256" key="2">
    <source>
        <dbReference type="ARBA" id="ARBA00025783"/>
    </source>
</evidence>
<dbReference type="FunFam" id="3.40.50.150:FF:000432">
    <property type="entry name" value="Unplaced genomic scaffold supercont2.10, whole genome shotgun sequence"/>
    <property type="match status" value="1"/>
</dbReference>
<proteinExistence type="inferred from homology"/>